<gene>
    <name evidence="1" type="ORF">LOC62_02G001826</name>
</gene>
<protein>
    <recommendedName>
        <fullName evidence="3">Protein kinase domain-containing protein</fullName>
    </recommendedName>
</protein>
<sequence>MTPYRPRAIEIADTNEVRLSAFPIPNDPKVFTIRVWKDRHGHFYRQEVEYLRTELDEDGDPGPPMTIEGTRIDMKTIWPRYKRSWPKWRRGRGLSRNTPVFHKFTELPIFEVGGLVSVLVVFAHYRQEFVKAEQSHTVREIYINEMVSSAQHANLLPFLGCEVEGGRVASLVFPFLYWTLEDAVCGMFNKNVPSRALKWTHVSLSSQHVRFTRNGKMSDRRDHCKEEDFVEVFTPIMAIGNVMTDITAAVTYLRDTYQLCYLNLAPHNVMYNHKNDKWVIVGLGECHKEGTTFANGIPGPMGWTENSNTVTWGVVLSMLVEIENYIKTGEYPRVTHWLNSSQICSSDMH</sequence>
<dbReference type="Proteomes" id="UP000827549">
    <property type="component" value="Chromosome 2"/>
</dbReference>
<evidence type="ECO:0000313" key="1">
    <source>
        <dbReference type="EMBL" id="WOO78275.1"/>
    </source>
</evidence>
<dbReference type="AlphaFoldDB" id="A0AAF0Y1C7"/>
<dbReference type="InterPro" id="IPR011009">
    <property type="entry name" value="Kinase-like_dom_sf"/>
</dbReference>
<evidence type="ECO:0000313" key="2">
    <source>
        <dbReference type="Proteomes" id="UP000827549"/>
    </source>
</evidence>
<evidence type="ECO:0008006" key="3">
    <source>
        <dbReference type="Google" id="ProtNLM"/>
    </source>
</evidence>
<reference evidence="1" key="1">
    <citation type="submission" date="2023-10" db="EMBL/GenBank/DDBJ databases">
        <authorList>
            <person name="Noh H."/>
        </authorList>
    </citation>
    <scope>NUCLEOTIDE SEQUENCE</scope>
    <source>
        <strain evidence="1">DUCC4014</strain>
    </source>
</reference>
<accession>A0AAF0Y1C7</accession>
<keyword evidence="2" id="KW-1185">Reference proteome</keyword>
<dbReference type="RefSeq" id="XP_062624307.1">
    <property type="nucleotide sequence ID" value="XM_062768324.1"/>
</dbReference>
<dbReference type="EMBL" id="CP086715">
    <property type="protein sequence ID" value="WOO78275.1"/>
    <property type="molecule type" value="Genomic_DNA"/>
</dbReference>
<proteinExistence type="predicted"/>
<dbReference type="GeneID" id="87805079"/>
<dbReference type="SUPFAM" id="SSF56112">
    <property type="entry name" value="Protein kinase-like (PK-like)"/>
    <property type="match status" value="1"/>
</dbReference>
<organism evidence="1 2">
    <name type="scientific">Vanrija pseudolonga</name>
    <dbReference type="NCBI Taxonomy" id="143232"/>
    <lineage>
        <taxon>Eukaryota</taxon>
        <taxon>Fungi</taxon>
        <taxon>Dikarya</taxon>
        <taxon>Basidiomycota</taxon>
        <taxon>Agaricomycotina</taxon>
        <taxon>Tremellomycetes</taxon>
        <taxon>Trichosporonales</taxon>
        <taxon>Trichosporonaceae</taxon>
        <taxon>Vanrija</taxon>
    </lineage>
</organism>
<name>A0AAF0Y1C7_9TREE</name>